<dbReference type="HOGENOM" id="CLU_049311_4_2_9"/>
<dbReference type="Proteomes" id="UP000002878">
    <property type="component" value="Chromosome"/>
</dbReference>
<accession>I2C6H0</accession>
<reference evidence="3 4" key="1">
    <citation type="journal article" date="2012" name="J. Biotechnol.">
        <title>Genome sequence of the plant growth promoting strain Bacillus amyloliquefaciens subsp. plantarum B9601-Y2 and expression of mersacidin and other secondary metabolites.</title>
        <authorList>
            <person name="He P."/>
            <person name="Hao K."/>
            <person name="Blom J."/>
            <person name="Ruckert C."/>
            <person name="Vater J."/>
            <person name="Mao Z."/>
            <person name="Wu Y."/>
            <person name="Hou M."/>
            <person name="He P."/>
            <person name="He Y."/>
            <person name="Borriss R."/>
        </authorList>
    </citation>
    <scope>NUCLEOTIDE SEQUENCE [LARGE SCALE GENOMIC DNA]</scope>
    <source>
        <strain evidence="3">Y2</strain>
    </source>
</reference>
<evidence type="ECO:0000256" key="1">
    <source>
        <dbReference type="ARBA" id="ARBA00001947"/>
    </source>
</evidence>
<dbReference type="PANTHER" id="PTHR12993:SF27">
    <property type="entry name" value="N-ACETYL-ALPHA-D-GLUCOSAMINYL L-MALATE DEACETYLASE 2-RELATED"/>
    <property type="match status" value="1"/>
</dbReference>
<dbReference type="InterPro" id="IPR024078">
    <property type="entry name" value="LmbE-like_dom_sf"/>
</dbReference>
<dbReference type="SUPFAM" id="SSF102588">
    <property type="entry name" value="LmbE-like"/>
    <property type="match status" value="1"/>
</dbReference>
<dbReference type="AlphaFoldDB" id="I2C6H0"/>
<evidence type="ECO:0000313" key="4">
    <source>
        <dbReference type="Proteomes" id="UP000002878"/>
    </source>
</evidence>
<dbReference type="EC" id="3.5.1.89" evidence="3"/>
<name>I2C6H0_BACAY</name>
<evidence type="ECO:0000313" key="3">
    <source>
        <dbReference type="EMBL" id="AFJ62244.1"/>
    </source>
</evidence>
<dbReference type="Gene3D" id="3.40.50.10320">
    <property type="entry name" value="LmbE-like"/>
    <property type="match status" value="1"/>
</dbReference>
<proteinExistence type="predicted"/>
<sequence>MKIMKEHVLVILPHPDDESYGVAGLIALHRQKDIPVTYACATLGEMGRNMGDPFFANRETLPLLRKQELIDACKAMDVTDLRMLGLRDKTLEFEDDEWLADMMEEIIDDVKPSLIVTFYPEHGVHPDHDACGEAVIRALYRKKKEDRPRTLCMAITRNREEAVGKPDVILDIKEVADIKMNALKAHRTQTEGMLRELEEKIKNNEPVLQTWFEEEVYWTYPWKD</sequence>
<dbReference type="EMBL" id="CP003332">
    <property type="protein sequence ID" value="AFJ62244.1"/>
    <property type="molecule type" value="Genomic_DNA"/>
</dbReference>
<keyword evidence="3" id="KW-0378">Hydrolase</keyword>
<dbReference type="InterPro" id="IPR003737">
    <property type="entry name" value="GlcNAc_PI_deacetylase-related"/>
</dbReference>
<dbReference type="GO" id="GO:0000225">
    <property type="term" value="F:N-acetylglucosaminylphosphatidylinositol deacetylase activity"/>
    <property type="evidence" value="ECO:0007669"/>
    <property type="project" value="UniProtKB-EC"/>
</dbReference>
<dbReference type="PANTHER" id="PTHR12993">
    <property type="entry name" value="N-ACETYLGLUCOSAMINYL-PHOSPHATIDYLINOSITOL DE-N-ACETYLASE-RELATED"/>
    <property type="match status" value="1"/>
</dbReference>
<protein>
    <submittedName>
        <fullName evidence="3">Putative N-acetylglucosaminylphosphatidylinositol deacetylase</fullName>
        <ecNumber evidence="3">3.5.1.89</ecNumber>
    </submittedName>
</protein>
<evidence type="ECO:0000256" key="2">
    <source>
        <dbReference type="ARBA" id="ARBA00024609"/>
    </source>
</evidence>
<organism evidence="3 4">
    <name type="scientific">Bacillus amyloliquefaciens (strain Y2)</name>
    <name type="common">Bacillus amyloliquefaciens subsp. plantarum (strain B9601-Y2)</name>
    <dbReference type="NCBI Taxonomy" id="1155777"/>
    <lineage>
        <taxon>Bacteria</taxon>
        <taxon>Bacillati</taxon>
        <taxon>Bacillota</taxon>
        <taxon>Bacilli</taxon>
        <taxon>Bacillales</taxon>
        <taxon>Bacillaceae</taxon>
        <taxon>Bacillus</taxon>
        <taxon>Bacillus amyloliquefaciens group</taxon>
    </lineage>
</organism>
<comment type="catalytic activity">
    <reaction evidence="2">
        <text>(S)-malyl N-acetyl-alpha-D-glucosaminide + H2O = (S)-malyl alpha-D-glucosaminide + acetate</text>
        <dbReference type="Rhea" id="RHEA:33411"/>
        <dbReference type="ChEBI" id="CHEBI:15377"/>
        <dbReference type="ChEBI" id="CHEBI:30089"/>
        <dbReference type="ChEBI" id="CHEBI:64870"/>
        <dbReference type="ChEBI" id="CHEBI:64871"/>
    </reaction>
</comment>
<dbReference type="Pfam" id="PF02585">
    <property type="entry name" value="PIG-L"/>
    <property type="match status" value="1"/>
</dbReference>
<gene>
    <name evidence="3" type="primary">yojG</name>
    <name evidence="3" type="ORF">MUS_2298</name>
</gene>
<dbReference type="PATRIC" id="fig|1126211.3.peg.2196"/>
<dbReference type="InterPro" id="IPR023841">
    <property type="entry name" value="BshB2"/>
</dbReference>
<dbReference type="KEGG" id="bqy:MUS_2298"/>
<dbReference type="NCBIfam" id="TIGR04000">
    <property type="entry name" value="thiol_BshB2"/>
    <property type="match status" value="1"/>
</dbReference>
<comment type="cofactor">
    <cofactor evidence="1">
        <name>Zn(2+)</name>
        <dbReference type="ChEBI" id="CHEBI:29105"/>
    </cofactor>
</comment>